<dbReference type="EvolutionaryTrace" id="A7XXR3"/>
<evidence type="ECO:0007829" key="4">
    <source>
        <dbReference type="PDB" id="4ZJN"/>
    </source>
</evidence>
<dbReference type="RefSeq" id="YP_001468055.1">
    <property type="nucleotide sequence ID" value="NC_009804.1"/>
</dbReference>
<keyword evidence="3" id="KW-1185">Reference proteome</keyword>
<dbReference type="SMR" id="A7XXR3"/>
<evidence type="ECO:0000313" key="2">
    <source>
        <dbReference type="EMBL" id="ABU97035.1"/>
    </source>
</evidence>
<protein>
    <submittedName>
        <fullName evidence="2">Portal protein</fullName>
    </submittedName>
</protein>
<sequence>MAKRGRKPKELVPGPGSIDPSDVPKLEGASVPVMSTSYDVVVDREFDELLQGKDGLLVYHKMLSDGTVKNALNYIFGRIRSAKWYVEPASTDPEDIAIAAFIHAQLGIDDASVGKYPFGRLFAIYENAYIYGMAAGEIVLTLGADGKLILDKIVPIHPFNIDEVLYDEEGGPKALKLSGEVKGGSQFVSGLEIPIWKTVVFLHNDDGSFTGQSALRAAVPHWLAKRALILLINHGLERFMIGVPTLTIPKSVRQGTKQWEAAKEIVKNFVQKPRHGIILPDDWKFDTVDLKSAMPDAIPYLTYHDAGIARALGIDFNTVQLNMGVQAINIGEFVSLTQQTIISLQREFASAVNLYLIPKLVLPNWPSATRFPRLTFEMEERNDFSAAANLMGMLINAVKDSEDIPTELKALIDALPSKMRRALGVVDEVREAVRQPADSRYLYTRRRR</sequence>
<dbReference type="PDB" id="4ZJN">
    <property type="method" value="X-ray"/>
    <property type="resolution" value="1.98 A"/>
    <property type="chains" value="A/B/C=21-438"/>
</dbReference>
<dbReference type="GeneID" id="5600628"/>
<reference evidence="4" key="2">
    <citation type="submission" date="2015-04" db="PDB data bank">
        <title>Crystal structure of the bacteriophage G20C portal protein.</title>
        <authorList>
            <person name="Williams L.S."/>
            <person name="Turkenburg J.P."/>
            <person name="Levdikov V.M."/>
            <person name="Minakhin L."/>
            <person name="Severinov K."/>
            <person name="Antson A.A."/>
        </authorList>
    </citation>
    <scope>X-RAY CRYSTALLOGRAPHY (1.98 ANGSTROMS) OF 21-438</scope>
</reference>
<dbReference type="Proteomes" id="UP000001133">
    <property type="component" value="Segment"/>
</dbReference>
<dbReference type="EMBL" id="EU100884">
    <property type="protein sequence ID" value="ABU97035.1"/>
    <property type="molecule type" value="Genomic_DNA"/>
</dbReference>
<dbReference type="Pfam" id="PF21919">
    <property type="entry name" value="P23-45_portal_barrel"/>
    <property type="match status" value="1"/>
</dbReference>
<evidence type="ECO:0000313" key="3">
    <source>
        <dbReference type="Proteomes" id="UP000001133"/>
    </source>
</evidence>
<dbReference type="InterPro" id="IPR054117">
    <property type="entry name" value="P23-45_portal"/>
</dbReference>
<dbReference type="PDBsum" id="5NGD"/>
<proteinExistence type="evidence at protein level"/>
<reference evidence="5" key="3">
    <citation type="journal article" date="2017" name="ACS Nano">
        <title>Porphyrin-Assisted Docking of a Thermophage Portal Protein into Lipid Bilayers: Nanopore Engineering and Characterization.</title>
        <authorList>
            <person name="Cressiot B."/>
            <person name="Greive S.J."/>
            <person name="Si W."/>
            <person name="Pascoa T.C."/>
            <person name="Mojtabavi M."/>
            <person name="Chechik M."/>
            <person name="Jenkins H.T."/>
            <person name="Lu X."/>
            <person name="Aksimentiev A."/>
            <person name="Antson A.A."/>
            <person name="Wanunu M."/>
        </authorList>
    </citation>
    <scope>X-RAY CRYSTALLOGRAPHY (1.90 ANGSTROMS) OF 25-438</scope>
</reference>
<dbReference type="OrthoDB" id="2975at10239"/>
<keyword evidence="4 5" id="KW-0002">3D-structure</keyword>
<dbReference type="TCDB" id="1.W.9.1.13">
    <property type="family name" value="the escherichia coli mu phage portal protein 9 (ppp9) family"/>
</dbReference>
<gene>
    <name evidence="2" type="ORF">P74p85</name>
</gene>
<name>A7XXR3_BP742</name>
<organism evidence="2 3">
    <name type="scientific">Thermus phage P74-26</name>
    <dbReference type="NCBI Taxonomy" id="2914007"/>
    <lineage>
        <taxon>Viruses</taxon>
        <taxon>Duplodnaviria</taxon>
        <taxon>Heunggongvirae</taxon>
        <taxon>Uroviricota</taxon>
        <taxon>Caudoviricetes</taxon>
        <taxon>Oshimavirus</taxon>
        <taxon>Thermus virus P74-26</taxon>
    </lineage>
</organism>
<feature type="region of interest" description="Disordered" evidence="1">
    <location>
        <begin position="1"/>
        <end position="25"/>
    </location>
</feature>
<dbReference type="PDB" id="5NGD">
    <property type="method" value="X-ray"/>
    <property type="resolution" value="1.90 A"/>
    <property type="chains" value="A/B/C/D=25-438"/>
</dbReference>
<accession>A7XXR3</accession>
<evidence type="ECO:0000256" key="1">
    <source>
        <dbReference type="SAM" id="MobiDB-lite"/>
    </source>
</evidence>
<reference evidence="2 3" key="1">
    <citation type="journal article" date="2008" name="J. Mol. Biol.">
        <title>Genome comparison and proteomic characterization of Thermus thermophilus bacteriophages P23-45 and P74-26: siphoviruses with triplex-forming sequences and the longest known tails.</title>
        <authorList>
            <person name="Minakhin L."/>
            <person name="Goel M."/>
            <person name="Berdygulova Z."/>
            <person name="Ramanculov E."/>
            <person name="Florens L."/>
            <person name="Glazko G."/>
            <person name="Karamychev V.N."/>
            <person name="Slesarev A.I."/>
            <person name="Kozyavkin S.A."/>
            <person name="Khromov I."/>
            <person name="Ackermann H.W."/>
            <person name="Washburn M."/>
            <person name="Mushegian A."/>
            <person name="Severinov K."/>
        </authorList>
    </citation>
    <scope>NUCLEOTIDE SEQUENCE</scope>
</reference>
<evidence type="ECO:0007829" key="5">
    <source>
        <dbReference type="PDB" id="5NGD"/>
    </source>
</evidence>
<dbReference type="KEGG" id="vg:5600628"/>
<dbReference type="PDBsum" id="4ZJN"/>